<feature type="region of interest" description="Disordered" evidence="1">
    <location>
        <begin position="23"/>
        <end position="59"/>
    </location>
</feature>
<accession>A0ABV7TUI9</accession>
<feature type="compositionally biased region" description="Basic and acidic residues" evidence="1">
    <location>
        <begin position="23"/>
        <end position="42"/>
    </location>
</feature>
<dbReference type="EMBL" id="JBHRYH010000019">
    <property type="protein sequence ID" value="MFC3626373.1"/>
    <property type="molecule type" value="Genomic_DNA"/>
</dbReference>
<proteinExistence type="predicted"/>
<comment type="caution">
    <text evidence="2">The sequence shown here is derived from an EMBL/GenBank/DDBJ whole genome shotgun (WGS) entry which is preliminary data.</text>
</comment>
<organism evidence="2 3">
    <name type="scientific">Vogesella amnigena</name>
    <dbReference type="NCBI Taxonomy" id="1507449"/>
    <lineage>
        <taxon>Bacteria</taxon>
        <taxon>Pseudomonadati</taxon>
        <taxon>Pseudomonadota</taxon>
        <taxon>Betaproteobacteria</taxon>
        <taxon>Neisseriales</taxon>
        <taxon>Chromobacteriaceae</taxon>
        <taxon>Vogesella</taxon>
    </lineage>
</organism>
<dbReference type="RefSeq" id="WP_390279004.1">
    <property type="nucleotide sequence ID" value="NZ_JBHRYH010000019.1"/>
</dbReference>
<evidence type="ECO:0000256" key="1">
    <source>
        <dbReference type="SAM" id="MobiDB-lite"/>
    </source>
</evidence>
<evidence type="ECO:0000313" key="2">
    <source>
        <dbReference type="EMBL" id="MFC3626373.1"/>
    </source>
</evidence>
<dbReference type="Proteomes" id="UP001595636">
    <property type="component" value="Unassembled WGS sequence"/>
</dbReference>
<gene>
    <name evidence="2" type="ORF">ACFOKJ_09550</name>
</gene>
<name>A0ABV7TUI9_9NEIS</name>
<protein>
    <submittedName>
        <fullName evidence="2">Uncharacterized protein</fullName>
    </submittedName>
</protein>
<reference evidence="3" key="1">
    <citation type="journal article" date="2019" name="Int. J. Syst. Evol. Microbiol.">
        <title>The Global Catalogue of Microorganisms (GCM) 10K type strain sequencing project: providing services to taxonomists for standard genome sequencing and annotation.</title>
        <authorList>
            <consortium name="The Broad Institute Genomics Platform"/>
            <consortium name="The Broad Institute Genome Sequencing Center for Infectious Disease"/>
            <person name="Wu L."/>
            <person name="Ma J."/>
        </authorList>
    </citation>
    <scope>NUCLEOTIDE SEQUENCE [LARGE SCALE GENOMIC DNA]</scope>
    <source>
        <strain evidence="3">KCTC 42195</strain>
    </source>
</reference>
<keyword evidence="3" id="KW-1185">Reference proteome</keyword>
<sequence length="59" mass="6696">MPINFYDLNRFEAVKVRENLRKAGSPDRFGKDSNAKDGKKLDNPLLGKLLKPHVGDDKK</sequence>
<evidence type="ECO:0000313" key="3">
    <source>
        <dbReference type="Proteomes" id="UP001595636"/>
    </source>
</evidence>